<keyword evidence="13 17" id="KW-0464">Manganese</keyword>
<evidence type="ECO:0000256" key="9">
    <source>
        <dbReference type="ARBA" id="ARBA00022763"/>
    </source>
</evidence>
<dbReference type="GO" id="GO:0030145">
    <property type="term" value="F:manganese ion binding"/>
    <property type="evidence" value="ECO:0007669"/>
    <property type="project" value="InterPro"/>
</dbReference>
<keyword evidence="15 17" id="KW-0469">Meiosis</keyword>
<dbReference type="GO" id="GO:0000014">
    <property type="term" value="F:single-stranded DNA endodeoxyribonuclease activity"/>
    <property type="evidence" value="ECO:0007669"/>
    <property type="project" value="TreeGrafter"/>
</dbReference>
<evidence type="ECO:0000256" key="1">
    <source>
        <dbReference type="ARBA" id="ARBA00001936"/>
    </source>
</evidence>
<dbReference type="Gene3D" id="3.60.21.10">
    <property type="match status" value="1"/>
</dbReference>
<evidence type="ECO:0000313" key="20">
    <source>
        <dbReference type="WBParaSite" id="PSAMB.scaffold3530size17908.g21782.t1"/>
    </source>
</evidence>
<evidence type="ECO:0000256" key="15">
    <source>
        <dbReference type="ARBA" id="ARBA00023254"/>
    </source>
</evidence>
<dbReference type="SMART" id="SM01347">
    <property type="entry name" value="Mre11_DNA_bind"/>
    <property type="match status" value="1"/>
</dbReference>
<protein>
    <submittedName>
        <fullName evidence="20">Mre11 DNA-binding domain-containing protein</fullName>
    </submittedName>
</protein>
<dbReference type="AlphaFoldDB" id="A0A914W9I9"/>
<dbReference type="GO" id="GO:0097552">
    <property type="term" value="P:mitochondrial double-strand break repair via homologous recombination"/>
    <property type="evidence" value="ECO:0007669"/>
    <property type="project" value="TreeGrafter"/>
</dbReference>
<dbReference type="PIRSF" id="PIRSF000882">
    <property type="entry name" value="DSB_repair_MRE11"/>
    <property type="match status" value="1"/>
</dbReference>
<name>A0A914W9I9_9BILA</name>
<evidence type="ECO:0000313" key="19">
    <source>
        <dbReference type="Proteomes" id="UP000887566"/>
    </source>
</evidence>
<evidence type="ECO:0000256" key="6">
    <source>
        <dbReference type="ARBA" id="ARBA00022722"/>
    </source>
</evidence>
<evidence type="ECO:0000256" key="8">
    <source>
        <dbReference type="ARBA" id="ARBA00022759"/>
    </source>
</evidence>
<dbReference type="InterPro" id="IPR004843">
    <property type="entry name" value="Calcineurin-like_PHP"/>
</dbReference>
<evidence type="ECO:0000256" key="7">
    <source>
        <dbReference type="ARBA" id="ARBA00022723"/>
    </source>
</evidence>
<evidence type="ECO:0000256" key="11">
    <source>
        <dbReference type="ARBA" id="ARBA00022839"/>
    </source>
</evidence>
<keyword evidence="14 17" id="KW-0539">Nucleus</keyword>
<dbReference type="Pfam" id="PF04152">
    <property type="entry name" value="Mre11_DNA_bind"/>
    <property type="match status" value="1"/>
</dbReference>
<sequence>MPVVKTSQSQAGDPAEVVKILVASDIHVGFSERDPVRFNDSVNTFEEVLKLAQAQNVDMVLFGGDLYHENRPSREAEHRVMRLLRKYCLSDKAVPLQFISDPSVNFHHSLFPRVNYEDPNLNVGMPVFTIHGNHDDLAGKGLSAVDLLHESGLLNLFGKFTDIEKFEVSPILLKKGNTRIALYGISSQRDDRLFRAFHKEEIKFLRPKEDSESWFNILVLHQNRPRRSEARNSGACVPDRFIPQFFDLCIWGHEHECKIEPQYYDSPDIVGNGIFMMQPGSTIATSLSPEEAGEKKVAVLSILQRKFQSSPIALRTVRQFFFDELTIDEGSAGRDLPKEKRRAKESDEELAAEKVREMIALASRERHSDQPKLPLIRLRITYSGQWINVAPFNVQRFGQQFVNAVANPRDLIIFKKQRAKMVKGTVDKESLADAAKRRNRELQVTVEDIVKDYFRSVDNKDDKLMVLGEAMLGKAVADFVAKDVDSVIVDTIKEQLKKAREYIVSKPLKVSSVPSFDENGEPEEDSGQELEILENLAEMRDCRLEAVKSKTSQADVGLTM</sequence>
<keyword evidence="9 17" id="KW-0227">DNA damage</keyword>
<comment type="cofactor">
    <cofactor evidence="1">
        <name>Mn(2+)</name>
        <dbReference type="ChEBI" id="CHEBI:29035"/>
    </cofactor>
</comment>
<dbReference type="InterPro" id="IPR038487">
    <property type="entry name" value="Mre11_capping_dom"/>
</dbReference>
<dbReference type="GO" id="GO:0000724">
    <property type="term" value="P:double-strand break repair via homologous recombination"/>
    <property type="evidence" value="ECO:0007669"/>
    <property type="project" value="TreeGrafter"/>
</dbReference>
<evidence type="ECO:0000256" key="17">
    <source>
        <dbReference type="RuleBase" id="RU003447"/>
    </source>
</evidence>
<reference evidence="20" key="1">
    <citation type="submission" date="2022-11" db="UniProtKB">
        <authorList>
            <consortium name="WormBaseParasite"/>
        </authorList>
    </citation>
    <scope>IDENTIFICATION</scope>
</reference>
<organism evidence="19 20">
    <name type="scientific">Plectus sambesii</name>
    <dbReference type="NCBI Taxonomy" id="2011161"/>
    <lineage>
        <taxon>Eukaryota</taxon>
        <taxon>Metazoa</taxon>
        <taxon>Ecdysozoa</taxon>
        <taxon>Nematoda</taxon>
        <taxon>Chromadorea</taxon>
        <taxon>Plectida</taxon>
        <taxon>Plectina</taxon>
        <taxon>Plectoidea</taxon>
        <taxon>Plectidae</taxon>
        <taxon>Plectus</taxon>
    </lineage>
</organism>
<dbReference type="PANTHER" id="PTHR10139:SF1">
    <property type="entry name" value="DOUBLE-STRAND BREAK REPAIR PROTEIN MRE11"/>
    <property type="match status" value="1"/>
</dbReference>
<dbReference type="GO" id="GO:0008296">
    <property type="term" value="F:3'-5'-DNA exonuclease activity"/>
    <property type="evidence" value="ECO:0007669"/>
    <property type="project" value="InterPro"/>
</dbReference>
<keyword evidence="6 17" id="KW-0540">Nuclease</keyword>
<dbReference type="SUPFAM" id="SSF56300">
    <property type="entry name" value="Metallo-dependent phosphatases"/>
    <property type="match status" value="1"/>
</dbReference>
<keyword evidence="10 17" id="KW-0378">Hydrolase</keyword>
<evidence type="ECO:0000256" key="14">
    <source>
        <dbReference type="ARBA" id="ARBA00023242"/>
    </source>
</evidence>
<dbReference type="PANTHER" id="PTHR10139">
    <property type="entry name" value="DOUBLE-STRAND BREAK REPAIR PROTEIN MRE11"/>
    <property type="match status" value="1"/>
</dbReference>
<evidence type="ECO:0000259" key="18">
    <source>
        <dbReference type="SMART" id="SM01347"/>
    </source>
</evidence>
<dbReference type="GO" id="GO:0035861">
    <property type="term" value="C:site of double-strand break"/>
    <property type="evidence" value="ECO:0007669"/>
    <property type="project" value="TreeGrafter"/>
</dbReference>
<dbReference type="NCBIfam" id="TIGR00583">
    <property type="entry name" value="mre11"/>
    <property type="match status" value="1"/>
</dbReference>
<keyword evidence="19" id="KW-1185">Reference proteome</keyword>
<evidence type="ECO:0000256" key="3">
    <source>
        <dbReference type="ARBA" id="ARBA00004286"/>
    </source>
</evidence>
<dbReference type="InterPro" id="IPR029052">
    <property type="entry name" value="Metallo-depent_PP-like"/>
</dbReference>
<keyword evidence="5" id="KW-0158">Chromosome</keyword>
<evidence type="ECO:0000256" key="13">
    <source>
        <dbReference type="ARBA" id="ARBA00023211"/>
    </source>
</evidence>
<accession>A0A914W9I9</accession>
<dbReference type="CDD" id="cd00840">
    <property type="entry name" value="MPP_Mre11_N"/>
    <property type="match status" value="1"/>
</dbReference>
<dbReference type="WBParaSite" id="PSAMB.scaffold3530size17908.g21782.t1">
    <property type="protein sequence ID" value="PSAMB.scaffold3530size17908.g21782.t1"/>
    <property type="gene ID" value="PSAMB.scaffold3530size17908.g21782"/>
</dbReference>
<dbReference type="InterPro" id="IPR003701">
    <property type="entry name" value="Mre11"/>
</dbReference>
<dbReference type="GO" id="GO:0000723">
    <property type="term" value="P:telomere maintenance"/>
    <property type="evidence" value="ECO:0007669"/>
    <property type="project" value="TreeGrafter"/>
</dbReference>
<evidence type="ECO:0000256" key="12">
    <source>
        <dbReference type="ARBA" id="ARBA00023204"/>
    </source>
</evidence>
<evidence type="ECO:0000256" key="5">
    <source>
        <dbReference type="ARBA" id="ARBA00022454"/>
    </source>
</evidence>
<evidence type="ECO:0000256" key="4">
    <source>
        <dbReference type="ARBA" id="ARBA00009028"/>
    </source>
</evidence>
<comment type="similarity">
    <text evidence="4 17">Belongs to the MRE11/RAD32 family.</text>
</comment>
<evidence type="ECO:0000256" key="10">
    <source>
        <dbReference type="ARBA" id="ARBA00022801"/>
    </source>
</evidence>
<evidence type="ECO:0000256" key="2">
    <source>
        <dbReference type="ARBA" id="ARBA00004123"/>
    </source>
</evidence>
<proteinExistence type="inferred from homology"/>
<dbReference type="InterPro" id="IPR007281">
    <property type="entry name" value="Mre11_DNA-bd"/>
</dbReference>
<dbReference type="GO" id="GO:0006303">
    <property type="term" value="P:double-strand break repair via nonhomologous end joining"/>
    <property type="evidence" value="ECO:0007669"/>
    <property type="project" value="TreeGrafter"/>
</dbReference>
<keyword evidence="12 17" id="KW-0234">DNA repair</keyword>
<dbReference type="GO" id="GO:0030870">
    <property type="term" value="C:Mre11 complex"/>
    <property type="evidence" value="ECO:0007669"/>
    <property type="project" value="InterPro"/>
</dbReference>
<dbReference type="FunFam" id="3.60.21.10:FF:000011">
    <property type="entry name" value="Double-strand break repair protein"/>
    <property type="match status" value="1"/>
</dbReference>
<dbReference type="GO" id="GO:0007095">
    <property type="term" value="P:mitotic G2 DNA damage checkpoint signaling"/>
    <property type="evidence" value="ECO:0007669"/>
    <property type="project" value="TreeGrafter"/>
</dbReference>
<comment type="subcellular location">
    <subcellularLocation>
        <location evidence="3">Chromosome</location>
    </subcellularLocation>
    <subcellularLocation>
        <location evidence="2">Nucleus</location>
    </subcellularLocation>
</comment>
<dbReference type="GO" id="GO:0042138">
    <property type="term" value="P:meiotic DNA double-strand break formation"/>
    <property type="evidence" value="ECO:0007669"/>
    <property type="project" value="TreeGrafter"/>
</dbReference>
<dbReference type="Gene3D" id="3.30.110.110">
    <property type="entry name" value="Mre11, capping domain"/>
    <property type="match status" value="1"/>
</dbReference>
<keyword evidence="7" id="KW-0479">Metal-binding</keyword>
<feature type="domain" description="Mre11 DNA-binding" evidence="18">
    <location>
        <begin position="307"/>
        <end position="479"/>
    </location>
</feature>
<dbReference type="GO" id="GO:0031573">
    <property type="term" value="P:mitotic intra-S DNA damage checkpoint signaling"/>
    <property type="evidence" value="ECO:0007669"/>
    <property type="project" value="TreeGrafter"/>
</dbReference>
<evidence type="ECO:0000256" key="16">
    <source>
        <dbReference type="PIRSR" id="PIRSR000882-1"/>
    </source>
</evidence>
<dbReference type="Proteomes" id="UP000887566">
    <property type="component" value="Unplaced"/>
</dbReference>
<keyword evidence="11 17" id="KW-0269">Exonuclease</keyword>
<feature type="active site" description="Proton donor" evidence="16">
    <location>
        <position position="134"/>
    </location>
</feature>
<dbReference type="Pfam" id="PF00149">
    <property type="entry name" value="Metallophos"/>
    <property type="match status" value="1"/>
</dbReference>
<keyword evidence="8 17" id="KW-0255">Endonuclease</keyword>
<dbReference type="InterPro" id="IPR041796">
    <property type="entry name" value="Mre11_N"/>
</dbReference>